<name>A0A1I2KLW4_9BACL</name>
<keyword evidence="1 3" id="KW-0489">Methyltransferase</keyword>
<dbReference type="GO" id="GO:0035243">
    <property type="term" value="F:protein-arginine omega-N symmetric methyltransferase activity"/>
    <property type="evidence" value="ECO:0007669"/>
    <property type="project" value="TreeGrafter"/>
</dbReference>
<evidence type="ECO:0000256" key="1">
    <source>
        <dbReference type="ARBA" id="ARBA00022603"/>
    </source>
</evidence>
<dbReference type="GO" id="GO:0032259">
    <property type="term" value="P:methylation"/>
    <property type="evidence" value="ECO:0007669"/>
    <property type="project" value="UniProtKB-KW"/>
</dbReference>
<dbReference type="Pfam" id="PF02636">
    <property type="entry name" value="Methyltransf_28"/>
    <property type="match status" value="1"/>
</dbReference>
<sequence>MISGEIASSPRRAIPFRRYMELCLYHPRWGYYRREGTKIGREGDYYTSSHVGDLFGRVMSDVIEEMRRFFLPRRRWMLVEVGAGDGRLMEQMIRGLWEKGIGREELVCCLVETSPYHRRLQESRLQSAPYPLRWADRISDLPGGMPAVVVSNELLDAFPVHRIRMREGRLREIYVTRRDGRFFEVDGPLSTDALRDYVRRFGLRLEEGQQAEVNLDARDWIAEVGNWLDEGFVITVDYGGDTEEVSGPARPQGTLRCFSRHRVHGDPYRAPGEEDLTSDVNFEALRAWGEEAGLKPLLCTTQGDWLVRSGILNYLQDHQNPDPFSEVARRNRAVRQLILPGGMGDIFKVLIQWKGEGRPTLRGMNEKEAG</sequence>
<gene>
    <name evidence="3" type="ORF">SAMN04488025_1021</name>
</gene>
<dbReference type="PANTHER" id="PTHR12049">
    <property type="entry name" value="PROTEIN ARGININE METHYLTRANSFERASE NDUFAF7, MITOCHONDRIAL"/>
    <property type="match status" value="1"/>
</dbReference>
<dbReference type="InterPro" id="IPR029063">
    <property type="entry name" value="SAM-dependent_MTases_sf"/>
</dbReference>
<evidence type="ECO:0000313" key="4">
    <source>
        <dbReference type="Proteomes" id="UP000198661"/>
    </source>
</evidence>
<proteinExistence type="predicted"/>
<dbReference type="AlphaFoldDB" id="A0A1I2KLW4"/>
<dbReference type="SUPFAM" id="SSF53335">
    <property type="entry name" value="S-adenosyl-L-methionine-dependent methyltransferases"/>
    <property type="match status" value="1"/>
</dbReference>
<dbReference type="InterPro" id="IPR003788">
    <property type="entry name" value="NDUFAF7"/>
</dbReference>
<reference evidence="3 4" key="1">
    <citation type="submission" date="2016-10" db="EMBL/GenBank/DDBJ databases">
        <authorList>
            <person name="de Groot N.N."/>
        </authorList>
    </citation>
    <scope>NUCLEOTIDE SEQUENCE [LARGE SCALE GENOMIC DNA]</scope>
    <source>
        <strain evidence="3 4">DSM 44945</strain>
    </source>
</reference>
<organism evidence="3 4">
    <name type="scientific">Planifilum fulgidum</name>
    <dbReference type="NCBI Taxonomy" id="201973"/>
    <lineage>
        <taxon>Bacteria</taxon>
        <taxon>Bacillati</taxon>
        <taxon>Bacillota</taxon>
        <taxon>Bacilli</taxon>
        <taxon>Bacillales</taxon>
        <taxon>Thermoactinomycetaceae</taxon>
        <taxon>Planifilum</taxon>
    </lineage>
</organism>
<dbReference type="Gene3D" id="3.40.50.12710">
    <property type="match status" value="1"/>
</dbReference>
<dbReference type="STRING" id="201973.SAMN04488025_1021"/>
<dbReference type="PANTHER" id="PTHR12049:SF7">
    <property type="entry name" value="PROTEIN ARGININE METHYLTRANSFERASE NDUFAF7, MITOCHONDRIAL"/>
    <property type="match status" value="1"/>
</dbReference>
<accession>A0A1I2KLW4</accession>
<dbReference type="InterPro" id="IPR038375">
    <property type="entry name" value="NDUFAF7_sf"/>
</dbReference>
<evidence type="ECO:0000256" key="2">
    <source>
        <dbReference type="ARBA" id="ARBA00022679"/>
    </source>
</evidence>
<protein>
    <submittedName>
        <fullName evidence="3">SAM-dependent methyltransferase, MidA family</fullName>
    </submittedName>
</protein>
<keyword evidence="4" id="KW-1185">Reference proteome</keyword>
<dbReference type="Proteomes" id="UP000198661">
    <property type="component" value="Unassembled WGS sequence"/>
</dbReference>
<evidence type="ECO:0000313" key="3">
    <source>
        <dbReference type="EMBL" id="SFF65926.1"/>
    </source>
</evidence>
<dbReference type="EMBL" id="FOOK01000002">
    <property type="protein sequence ID" value="SFF65926.1"/>
    <property type="molecule type" value="Genomic_DNA"/>
</dbReference>
<keyword evidence="2 3" id="KW-0808">Transferase</keyword>